<keyword evidence="2" id="KW-1185">Reference proteome</keyword>
<gene>
    <name evidence="1" type="ORF">OPT61_g10218</name>
</gene>
<protein>
    <submittedName>
        <fullName evidence="1">Uncharacterized protein</fullName>
    </submittedName>
</protein>
<evidence type="ECO:0000313" key="1">
    <source>
        <dbReference type="EMBL" id="KAJ8105375.1"/>
    </source>
</evidence>
<accession>A0ACC2HR74</accession>
<sequence>MPGRTTTRSTRTTRAAAGTRSARSAAVEIPDEGPVTSLRTRIVHVFGDAQKTTATQRKLVVTLRKIQEECCYEPPVPVKKGKKAQEEEVEDFDEDDFNSEMMRIVLRIVNVKKSEPAGDRVVRFLATFLKHATEKDQINAAALDGEYETTDTPATRLNTLIFKIALRLLQSKDKTLRFRAVQIITHMVNNLEQIDDNIFALVKAGLTKRLRDKEPSVRVQAVLGLGRLISNDEDELDDEDDEDEANSILERLVGIMINDPDAQVRRTILSNIPFWPTTLRYQLERARDVDVTTRRIVYTRILPNLNDFRYLSLAERDKMIRWGLRDRDDTVRKAAARLFYERWIEDCASKRDTRPEEERVGTTAPPSRDGLCELLERIDIVRAGQEDGMAHEAMKQFWAARPDYLEAMIFDHDFWLALDPPAAFIVRTLNDFGQATDDERVRELIEDKMPALTQFAFIIQKQLNLVIENAARVATLDEDDPALEEAVERSEDSTFVATQLLNVSLTLDYADEVGRRQMYNITQEAIAKPALPEDCTKLAIEVLRIICGSRGESDFVAVIMEAIAEVHDTLLDDDDDDTFGDAVDAESFHSAQSEHSSPAPANRKEAKPAKKLSPEEEEEERTHIVAVNSKCLHIMQCTLQNVTCDLNDNTNLTAKLNTLIIPAVQSHENVLRERGLLCLGSAALLSKDLAASNLELFFHCFNKGNDDLKDAVLQILSDLIITYPDLLAPPVADPDTTEQSELPEHSPILRPLMKVLIKGIESEDVHVSRTGRVAAQKLVLHNLLPPESTAEIVKSFTISYFNPDLNDKAVATQGLGYFIPVFCHSKIQNAQLMATVVVPVIAKLLVMRDEIEDNEDSEMVGWPNITAHLSEWTDGRKVVGQSEVGLDGKVSWSAASELPHLALAIDILERALTNTCTREEPPSSKPSKSWSLKQSKTRSAWTQHSETHWPSSRQP</sequence>
<dbReference type="Proteomes" id="UP001153331">
    <property type="component" value="Unassembled WGS sequence"/>
</dbReference>
<organism evidence="1 2">
    <name type="scientific">Boeremia exigua</name>
    <dbReference type="NCBI Taxonomy" id="749465"/>
    <lineage>
        <taxon>Eukaryota</taxon>
        <taxon>Fungi</taxon>
        <taxon>Dikarya</taxon>
        <taxon>Ascomycota</taxon>
        <taxon>Pezizomycotina</taxon>
        <taxon>Dothideomycetes</taxon>
        <taxon>Pleosporomycetidae</taxon>
        <taxon>Pleosporales</taxon>
        <taxon>Pleosporineae</taxon>
        <taxon>Didymellaceae</taxon>
        <taxon>Boeremia</taxon>
    </lineage>
</organism>
<comment type="caution">
    <text evidence="1">The sequence shown here is derived from an EMBL/GenBank/DDBJ whole genome shotgun (WGS) entry which is preliminary data.</text>
</comment>
<reference evidence="1" key="1">
    <citation type="submission" date="2022-11" db="EMBL/GenBank/DDBJ databases">
        <title>Genome Sequence of Boeremia exigua.</title>
        <authorList>
            <person name="Buettner E."/>
        </authorList>
    </citation>
    <scope>NUCLEOTIDE SEQUENCE</scope>
    <source>
        <strain evidence="1">CU02</strain>
    </source>
</reference>
<proteinExistence type="predicted"/>
<name>A0ACC2HR74_9PLEO</name>
<evidence type="ECO:0000313" key="2">
    <source>
        <dbReference type="Proteomes" id="UP001153331"/>
    </source>
</evidence>
<dbReference type="EMBL" id="JAPHNI010001530">
    <property type="protein sequence ID" value="KAJ8105375.1"/>
    <property type="molecule type" value="Genomic_DNA"/>
</dbReference>